<evidence type="ECO:0000256" key="2">
    <source>
        <dbReference type="ARBA" id="ARBA00022884"/>
    </source>
</evidence>
<protein>
    <recommendedName>
        <fullName evidence="5">HTH La-type RNA-binding domain-containing protein</fullName>
    </recommendedName>
</protein>
<dbReference type="InterPro" id="IPR035979">
    <property type="entry name" value="RBD_domain_sf"/>
</dbReference>
<dbReference type="InterPro" id="IPR036388">
    <property type="entry name" value="WH-like_DNA-bd_sf"/>
</dbReference>
<dbReference type="EMBL" id="JBGFUD010003037">
    <property type="protein sequence ID" value="MFH4978271.1"/>
    <property type="molecule type" value="Genomic_DNA"/>
</dbReference>
<dbReference type="PROSITE" id="PS50961">
    <property type="entry name" value="HTH_LA"/>
    <property type="match status" value="1"/>
</dbReference>
<dbReference type="Pfam" id="PF26088">
    <property type="entry name" value="RRM_LARP4"/>
    <property type="match status" value="1"/>
</dbReference>
<comment type="caution">
    <text evidence="6">The sequence shown here is derived from an EMBL/GenBank/DDBJ whole genome shotgun (WGS) entry which is preliminary data.</text>
</comment>
<dbReference type="SUPFAM" id="SSF54928">
    <property type="entry name" value="RNA-binding domain, RBD"/>
    <property type="match status" value="1"/>
</dbReference>
<dbReference type="CDD" id="cd12430">
    <property type="entry name" value="RRM_LARP4_5_like"/>
    <property type="match status" value="1"/>
</dbReference>
<feature type="domain" description="HTH La-type RNA-binding" evidence="5">
    <location>
        <begin position="62"/>
        <end position="151"/>
    </location>
</feature>
<accession>A0ABD6EGE7</accession>
<dbReference type="InterPro" id="IPR006630">
    <property type="entry name" value="La_HTH"/>
</dbReference>
<reference evidence="6 7" key="1">
    <citation type="submission" date="2024-08" db="EMBL/GenBank/DDBJ databases">
        <title>Gnathostoma spinigerum genome.</title>
        <authorList>
            <person name="Gonzalez-Bertolin B."/>
            <person name="Monzon S."/>
            <person name="Zaballos A."/>
            <person name="Jimenez P."/>
            <person name="Dekumyoy P."/>
            <person name="Varona S."/>
            <person name="Cuesta I."/>
            <person name="Sumanam S."/>
            <person name="Adisakwattana P."/>
            <person name="Gasser R.B."/>
            <person name="Hernandez-Gonzalez A."/>
            <person name="Young N.D."/>
            <person name="Perteguer M.J."/>
        </authorList>
    </citation>
    <scope>NUCLEOTIDE SEQUENCE [LARGE SCALE GENOMIC DNA]</scope>
    <source>
        <strain evidence="6">AL3</strain>
        <tissue evidence="6">Liver</tissue>
    </source>
</reference>
<name>A0ABD6EGE7_9BILA</name>
<dbReference type="GO" id="GO:0003723">
    <property type="term" value="F:RNA binding"/>
    <property type="evidence" value="ECO:0007669"/>
    <property type="project" value="UniProtKB-UniRule"/>
</dbReference>
<feature type="region of interest" description="Disordered" evidence="4">
    <location>
        <begin position="34"/>
        <end position="55"/>
    </location>
</feature>
<dbReference type="InterPro" id="IPR045180">
    <property type="entry name" value="La_dom_prot"/>
</dbReference>
<dbReference type="SMART" id="SM00715">
    <property type="entry name" value="LA"/>
    <property type="match status" value="1"/>
</dbReference>
<dbReference type="InterPro" id="IPR036390">
    <property type="entry name" value="WH_DNA-bd_sf"/>
</dbReference>
<evidence type="ECO:0000313" key="6">
    <source>
        <dbReference type="EMBL" id="MFH4978271.1"/>
    </source>
</evidence>
<evidence type="ECO:0000256" key="4">
    <source>
        <dbReference type="SAM" id="MobiDB-lite"/>
    </source>
</evidence>
<keyword evidence="2 3" id="KW-0694">RNA-binding</keyword>
<evidence type="ECO:0000313" key="7">
    <source>
        <dbReference type="Proteomes" id="UP001608902"/>
    </source>
</evidence>
<proteinExistence type="predicted"/>
<dbReference type="InterPro" id="IPR058699">
    <property type="entry name" value="RRM_LARP4/4B"/>
</dbReference>
<dbReference type="SUPFAM" id="SSF46785">
    <property type="entry name" value="Winged helix' DNA-binding domain"/>
    <property type="match status" value="1"/>
</dbReference>
<evidence type="ECO:0000256" key="1">
    <source>
        <dbReference type="ARBA" id="ARBA00022553"/>
    </source>
</evidence>
<dbReference type="AlphaFoldDB" id="A0ABD6EGE7"/>
<organism evidence="6 7">
    <name type="scientific">Gnathostoma spinigerum</name>
    <dbReference type="NCBI Taxonomy" id="75299"/>
    <lineage>
        <taxon>Eukaryota</taxon>
        <taxon>Metazoa</taxon>
        <taxon>Ecdysozoa</taxon>
        <taxon>Nematoda</taxon>
        <taxon>Chromadorea</taxon>
        <taxon>Rhabditida</taxon>
        <taxon>Spirurina</taxon>
        <taxon>Gnathostomatomorpha</taxon>
        <taxon>Gnathostomatoidea</taxon>
        <taxon>Gnathostomatidae</taxon>
        <taxon>Gnathostoma</taxon>
    </lineage>
</organism>
<dbReference type="PANTHER" id="PTHR22792">
    <property type="entry name" value="LUPUS LA PROTEIN-RELATED"/>
    <property type="match status" value="1"/>
</dbReference>
<evidence type="ECO:0000259" key="5">
    <source>
        <dbReference type="PROSITE" id="PS50961"/>
    </source>
</evidence>
<dbReference type="Pfam" id="PF05383">
    <property type="entry name" value="La"/>
    <property type="match status" value="1"/>
</dbReference>
<gene>
    <name evidence="6" type="ORF">AB6A40_004980</name>
</gene>
<dbReference type="Proteomes" id="UP001608902">
    <property type="component" value="Unassembled WGS sequence"/>
</dbReference>
<keyword evidence="1" id="KW-0597">Phosphoprotein</keyword>
<feature type="compositionally biased region" description="Pro residues" evidence="4">
    <location>
        <begin position="40"/>
        <end position="55"/>
    </location>
</feature>
<keyword evidence="7" id="KW-1185">Reference proteome</keyword>
<dbReference type="Gene3D" id="1.10.10.10">
    <property type="entry name" value="Winged helix-like DNA-binding domain superfamily/Winged helix DNA-binding domain"/>
    <property type="match status" value="1"/>
</dbReference>
<sequence length="278" mass="31944">MMGDLHVQGSEFETPPTPALPWWFTAECESQLMSVSEPPQTAPSPVPPIIPRPPPPTAPRLQLPLNQLRVELKRQLEFYFSRDNLMTDRFLRCQMDNDQYVPIRIIAGFPKVKKLTNDFNLIVQVLRESSQLQVDDAGERVRAVSKRCTIILREIPETTDKKEVESMFVGAPSYISLEYGLNNSWYVTFPSEEATQRAYLHLQNLGKTFNNRPICRTEAMVVGMNQALACSRRRMDPMMPKPSDYKVGWMTALQVITIHQPLEDVEECTHAVRRLREL</sequence>
<evidence type="ECO:0000256" key="3">
    <source>
        <dbReference type="PROSITE-ProRule" id="PRU00332"/>
    </source>
</evidence>
<dbReference type="PANTHER" id="PTHR22792:SF131">
    <property type="entry name" value="LA-RELATED PROTEIN LARP4B"/>
    <property type="match status" value="1"/>
</dbReference>